<dbReference type="OrthoDB" id="371459at2759"/>
<sequence length="429" mass="48919">MEVEGKTWCDRKLLKFEDICRGRSHSIHHHLVNNDVMAAIDQLKKGTSPFVRDECNRTALDLAIVLFMGKFHESLCTSLIADYMHSNGCVSRSSSFTYSDGVGVTFRGKAPFDRSKDPLNVANERSATEESSNSSPFGRRKARSAIPNKSHSYQHGYKVGAYNRNTAPAPNALTTRGKNKYEQALLDGRLRRMKALLLFIKTLSINTRLRKYAEKVAKEEIAKLSFPFLYTNTMHMLFKRFSPEHGQVKKWNIKNPADSRKLVTKILSSNLFGSEVIKFIGNILSCFSSLIGIFGEKVYLQESTISQYLLHMSFTFDDEYLFNVVVNKENTFAQKDIFHWDGLINSISHGKHSFRPYYQPLLYARLNKFFLEKLEQLRDGAKVGKRNHHLANGTNPALNFRGKNVCKNHATYKTNESVPCGGTDRSKRY</sequence>
<feature type="region of interest" description="Disordered" evidence="1">
    <location>
        <begin position="115"/>
        <end position="152"/>
    </location>
</feature>
<reference evidence="3" key="1">
    <citation type="submission" date="2016-06" db="EMBL/GenBank/DDBJ databases">
        <title>First high quality genome sequence of Plasmodium coatneyi using continuous long reads from single molecule, real-time sequencing.</title>
        <authorList>
            <person name="Chien J.-T."/>
            <person name="Pakala S.B."/>
            <person name="Geraldo J.A."/>
            <person name="Lapp S.A."/>
            <person name="Barnwell J.W."/>
            <person name="Kissinger J.C."/>
            <person name="Galinski M.R."/>
            <person name="Humphrey J.C."/>
        </authorList>
    </citation>
    <scope>NUCLEOTIDE SEQUENCE [LARGE SCALE GENOMIC DNA]</scope>
    <source>
        <strain evidence="3">Hackeri</strain>
    </source>
</reference>
<accession>A0A1B1DUD6</accession>
<dbReference type="AlphaFoldDB" id="A0A1B1DUD6"/>
<dbReference type="RefSeq" id="XP_019912954.1">
    <property type="nucleotide sequence ID" value="XM_020057247.1"/>
</dbReference>
<organism evidence="2 3">
    <name type="scientific">Plasmodium coatneyi</name>
    <dbReference type="NCBI Taxonomy" id="208452"/>
    <lineage>
        <taxon>Eukaryota</taxon>
        <taxon>Sar</taxon>
        <taxon>Alveolata</taxon>
        <taxon>Apicomplexa</taxon>
        <taxon>Aconoidasida</taxon>
        <taxon>Haemosporida</taxon>
        <taxon>Plasmodiidae</taxon>
        <taxon>Plasmodium</taxon>
    </lineage>
</organism>
<dbReference type="GeneID" id="30907155"/>
<dbReference type="Proteomes" id="UP000092716">
    <property type="component" value="Chromosome 3"/>
</dbReference>
<feature type="compositionally biased region" description="Polar residues" evidence="1">
    <location>
        <begin position="123"/>
        <end position="136"/>
    </location>
</feature>
<keyword evidence="3" id="KW-1185">Reference proteome</keyword>
<dbReference type="VEuPathDB" id="PlasmoDB:PCOAH_00004320"/>
<dbReference type="KEGG" id="pcot:PCOAH_00004320"/>
<evidence type="ECO:0000313" key="3">
    <source>
        <dbReference type="Proteomes" id="UP000092716"/>
    </source>
</evidence>
<proteinExistence type="predicted"/>
<name>A0A1B1DUD6_9APIC</name>
<protein>
    <submittedName>
        <fullName evidence="2">Uncharacterized protein</fullName>
    </submittedName>
</protein>
<dbReference type="EMBL" id="CP016241">
    <property type="protein sequence ID" value="ANQ06259.1"/>
    <property type="molecule type" value="Genomic_DNA"/>
</dbReference>
<gene>
    <name evidence="2" type="ORF">PCOAH_00004320</name>
</gene>
<evidence type="ECO:0000313" key="2">
    <source>
        <dbReference type="EMBL" id="ANQ06259.1"/>
    </source>
</evidence>
<evidence type="ECO:0000256" key="1">
    <source>
        <dbReference type="SAM" id="MobiDB-lite"/>
    </source>
</evidence>